<dbReference type="AlphaFoldDB" id="A0A1Y2FCK4"/>
<evidence type="ECO:0000313" key="2">
    <source>
        <dbReference type="Proteomes" id="UP000193920"/>
    </source>
</evidence>
<dbReference type="Proteomes" id="UP000193920">
    <property type="component" value="Unassembled WGS sequence"/>
</dbReference>
<gene>
    <name evidence="1" type="ORF">LY90DRAFT_3334</name>
</gene>
<accession>A0A1Y2FCK4</accession>
<name>A0A1Y2FCK4_9FUNG</name>
<evidence type="ECO:0000313" key="1">
    <source>
        <dbReference type="EMBL" id="ORY81643.1"/>
    </source>
</evidence>
<organism evidence="1 2">
    <name type="scientific">Neocallimastix californiae</name>
    <dbReference type="NCBI Taxonomy" id="1754190"/>
    <lineage>
        <taxon>Eukaryota</taxon>
        <taxon>Fungi</taxon>
        <taxon>Fungi incertae sedis</taxon>
        <taxon>Chytridiomycota</taxon>
        <taxon>Chytridiomycota incertae sedis</taxon>
        <taxon>Neocallimastigomycetes</taxon>
        <taxon>Neocallimastigales</taxon>
        <taxon>Neocallimastigaceae</taxon>
        <taxon>Neocallimastix</taxon>
    </lineage>
</organism>
<protein>
    <submittedName>
        <fullName evidence="1">Uncharacterized protein</fullName>
    </submittedName>
</protein>
<comment type="caution">
    <text evidence="1">The sequence shown here is derived from an EMBL/GenBank/DDBJ whole genome shotgun (WGS) entry which is preliminary data.</text>
</comment>
<dbReference type="EMBL" id="MCOG01000010">
    <property type="protein sequence ID" value="ORY81643.1"/>
    <property type="molecule type" value="Genomic_DNA"/>
</dbReference>
<reference evidence="1 2" key="1">
    <citation type="submission" date="2016-08" db="EMBL/GenBank/DDBJ databases">
        <title>A Parts List for Fungal Cellulosomes Revealed by Comparative Genomics.</title>
        <authorList>
            <consortium name="DOE Joint Genome Institute"/>
            <person name="Haitjema C.H."/>
            <person name="Gilmore S.P."/>
            <person name="Henske J.K."/>
            <person name="Solomon K.V."/>
            <person name="De Groot R."/>
            <person name="Kuo A."/>
            <person name="Mondo S.J."/>
            <person name="Salamov A.A."/>
            <person name="Labutti K."/>
            <person name="Zhao Z."/>
            <person name="Chiniquy J."/>
            <person name="Barry K."/>
            <person name="Brewer H.M."/>
            <person name="Purvine S.O."/>
            <person name="Wright A.T."/>
            <person name="Boxma B."/>
            <person name="Van Alen T."/>
            <person name="Hackstein J.H."/>
            <person name="Baker S.E."/>
            <person name="Grigoriev I.V."/>
            <person name="O'Malley M.A."/>
        </authorList>
    </citation>
    <scope>NUCLEOTIDE SEQUENCE [LARGE SCALE GENOMIC DNA]</scope>
    <source>
        <strain evidence="1 2">G1</strain>
    </source>
</reference>
<keyword evidence="2" id="KW-1185">Reference proteome</keyword>
<sequence length="81" mass="10251">MINSENYFVYMYFIKSILINNEITYFKNVLIPGFRLLQYYIQSVKRIFIVYDYFVKNEQKERNVKRKEKYRLKIIKEQRNY</sequence>
<proteinExistence type="predicted"/>